<reference evidence="1" key="1">
    <citation type="submission" date="2022-12" db="EMBL/GenBank/DDBJ databases">
        <authorList>
            <person name="Petersen C."/>
        </authorList>
    </citation>
    <scope>NUCLEOTIDE SEQUENCE</scope>
    <source>
        <strain evidence="1">IBT 30728</strain>
    </source>
</reference>
<accession>A0A9W9X1L3</accession>
<dbReference type="GeneID" id="81626447"/>
<gene>
    <name evidence="1" type="ORF">N7539_006597</name>
</gene>
<comment type="caution">
    <text evidence="1">The sequence shown here is derived from an EMBL/GenBank/DDBJ whole genome shotgun (WGS) entry which is preliminary data.</text>
</comment>
<dbReference type="EMBL" id="JAPWDQ010000009">
    <property type="protein sequence ID" value="KAJ5480703.1"/>
    <property type="molecule type" value="Genomic_DNA"/>
</dbReference>
<evidence type="ECO:0000313" key="2">
    <source>
        <dbReference type="Proteomes" id="UP001148312"/>
    </source>
</evidence>
<dbReference type="AlphaFoldDB" id="A0A9W9X1L3"/>
<keyword evidence="2" id="KW-1185">Reference proteome</keyword>
<organism evidence="1 2">
    <name type="scientific">Penicillium diatomitis</name>
    <dbReference type="NCBI Taxonomy" id="2819901"/>
    <lineage>
        <taxon>Eukaryota</taxon>
        <taxon>Fungi</taxon>
        <taxon>Dikarya</taxon>
        <taxon>Ascomycota</taxon>
        <taxon>Pezizomycotina</taxon>
        <taxon>Eurotiomycetes</taxon>
        <taxon>Eurotiomycetidae</taxon>
        <taxon>Eurotiales</taxon>
        <taxon>Aspergillaceae</taxon>
        <taxon>Penicillium</taxon>
    </lineage>
</organism>
<sequence length="75" mass="7933">MWELVDPQTRRCASLISEKDEDPSGVVMDPIQAVAWALGTTSFVLAVLTPSSLLEEILEGLVPAPSGESLALLAP</sequence>
<dbReference type="Proteomes" id="UP001148312">
    <property type="component" value="Unassembled WGS sequence"/>
</dbReference>
<dbReference type="RefSeq" id="XP_056788133.1">
    <property type="nucleotide sequence ID" value="XM_056936198.1"/>
</dbReference>
<protein>
    <submittedName>
        <fullName evidence="1">Uncharacterized protein</fullName>
    </submittedName>
</protein>
<evidence type="ECO:0000313" key="1">
    <source>
        <dbReference type="EMBL" id="KAJ5480703.1"/>
    </source>
</evidence>
<proteinExistence type="predicted"/>
<name>A0A9W9X1L3_9EURO</name>
<reference evidence="1" key="2">
    <citation type="journal article" date="2023" name="IMA Fungus">
        <title>Comparative genomic study of the Penicillium genus elucidates a diverse pangenome and 15 lateral gene transfer events.</title>
        <authorList>
            <person name="Petersen C."/>
            <person name="Sorensen T."/>
            <person name="Nielsen M.R."/>
            <person name="Sondergaard T.E."/>
            <person name="Sorensen J.L."/>
            <person name="Fitzpatrick D.A."/>
            <person name="Frisvad J.C."/>
            <person name="Nielsen K.L."/>
        </authorList>
    </citation>
    <scope>NUCLEOTIDE SEQUENCE</scope>
    <source>
        <strain evidence="1">IBT 30728</strain>
    </source>
</reference>